<keyword evidence="5" id="KW-1185">Reference proteome</keyword>
<dbReference type="Pfam" id="PF00646">
    <property type="entry name" value="F-box"/>
    <property type="match status" value="1"/>
</dbReference>
<evidence type="ECO:0000256" key="1">
    <source>
        <dbReference type="ARBA" id="ARBA00022737"/>
    </source>
</evidence>
<dbReference type="PANTHER" id="PTHR31672">
    <property type="entry name" value="BNACNNG10540D PROTEIN"/>
    <property type="match status" value="1"/>
</dbReference>
<dbReference type="GO" id="GO:0031146">
    <property type="term" value="P:SCF-dependent proteasomal ubiquitin-dependent protein catabolic process"/>
    <property type="evidence" value="ECO:0000318"/>
    <property type="project" value="GO_Central"/>
</dbReference>
<organism evidence="3">
    <name type="scientific">Physcomitrium patens</name>
    <name type="common">Spreading-leaved earth moss</name>
    <name type="synonym">Physcomitrella patens</name>
    <dbReference type="NCBI Taxonomy" id="3218"/>
    <lineage>
        <taxon>Eukaryota</taxon>
        <taxon>Viridiplantae</taxon>
        <taxon>Streptophyta</taxon>
        <taxon>Embryophyta</taxon>
        <taxon>Bryophyta</taxon>
        <taxon>Bryophytina</taxon>
        <taxon>Bryopsida</taxon>
        <taxon>Funariidae</taxon>
        <taxon>Funariales</taxon>
        <taxon>Funariaceae</taxon>
        <taxon>Physcomitrium</taxon>
    </lineage>
</organism>
<dbReference type="PANTHER" id="PTHR31672:SF2">
    <property type="entry name" value="F-BOX DOMAIN-CONTAINING PROTEIN"/>
    <property type="match status" value="1"/>
</dbReference>
<dbReference type="OMA" id="HILAGDC"/>
<dbReference type="InterPro" id="IPR013187">
    <property type="entry name" value="F-box-assoc_dom_typ3"/>
</dbReference>
<accession>A0A2K1INM2</accession>
<dbReference type="OrthoDB" id="3219396at2759"/>
<evidence type="ECO:0000313" key="5">
    <source>
        <dbReference type="Proteomes" id="UP000006727"/>
    </source>
</evidence>
<gene>
    <name evidence="4" type="primary">LOC112275271</name>
    <name evidence="3" type="ORF">PHYPA_027201</name>
</gene>
<dbReference type="Gene3D" id="2.120.10.80">
    <property type="entry name" value="Kelch-type beta propeller"/>
    <property type="match status" value="1"/>
</dbReference>
<dbReference type="SUPFAM" id="SSF117281">
    <property type="entry name" value="Kelch motif"/>
    <property type="match status" value="1"/>
</dbReference>
<dbReference type="Gramene" id="Pp3c22_15730V3.1">
    <property type="protein sequence ID" value="PAC:32902925.CDS.1"/>
    <property type="gene ID" value="Pp3c22_15730"/>
</dbReference>
<evidence type="ECO:0000259" key="2">
    <source>
        <dbReference type="PROSITE" id="PS50181"/>
    </source>
</evidence>
<dbReference type="InterPro" id="IPR036047">
    <property type="entry name" value="F-box-like_dom_sf"/>
</dbReference>
<dbReference type="FunFam" id="1.20.1280.50:FF:000008">
    <property type="entry name" value="F-box only protein 6"/>
    <property type="match status" value="1"/>
</dbReference>
<dbReference type="SMART" id="SM00256">
    <property type="entry name" value="FBOX"/>
    <property type="match status" value="1"/>
</dbReference>
<dbReference type="FunFam" id="2.120.10.80:FF:000230">
    <property type="entry name" value="Predicted protein"/>
    <property type="match status" value="1"/>
</dbReference>
<dbReference type="EnsemblPlants" id="Pp3c22_15730V3.1">
    <property type="protein sequence ID" value="PAC:32902925.CDS.1"/>
    <property type="gene ID" value="Pp3c22_15730"/>
</dbReference>
<dbReference type="EMBL" id="ABEU02000022">
    <property type="protein sequence ID" value="PNR30885.1"/>
    <property type="molecule type" value="Genomic_DNA"/>
</dbReference>
<dbReference type="InterPro" id="IPR001810">
    <property type="entry name" value="F-box_dom"/>
</dbReference>
<proteinExistence type="predicted"/>
<dbReference type="GO" id="GO:0004842">
    <property type="term" value="F:ubiquitin-protein transferase activity"/>
    <property type="evidence" value="ECO:0000318"/>
    <property type="project" value="GO_Central"/>
</dbReference>
<feature type="domain" description="F-box" evidence="2">
    <location>
        <begin position="116"/>
        <end position="165"/>
    </location>
</feature>
<name>A0A2K1INM2_PHYPA</name>
<evidence type="ECO:0000313" key="3">
    <source>
        <dbReference type="EMBL" id="PNR30885.1"/>
    </source>
</evidence>
<reference evidence="3 5" key="2">
    <citation type="journal article" date="2018" name="Plant J.">
        <title>The Physcomitrella patens chromosome-scale assembly reveals moss genome structure and evolution.</title>
        <authorList>
            <person name="Lang D."/>
            <person name="Ullrich K.K."/>
            <person name="Murat F."/>
            <person name="Fuchs J."/>
            <person name="Jenkins J."/>
            <person name="Haas F.B."/>
            <person name="Piednoel M."/>
            <person name="Gundlach H."/>
            <person name="Van Bel M."/>
            <person name="Meyberg R."/>
            <person name="Vives C."/>
            <person name="Morata J."/>
            <person name="Symeonidi A."/>
            <person name="Hiss M."/>
            <person name="Muchero W."/>
            <person name="Kamisugi Y."/>
            <person name="Saleh O."/>
            <person name="Blanc G."/>
            <person name="Decker E.L."/>
            <person name="van Gessel N."/>
            <person name="Grimwood J."/>
            <person name="Hayes R.D."/>
            <person name="Graham S.W."/>
            <person name="Gunter L.E."/>
            <person name="McDaniel S.F."/>
            <person name="Hoernstein S.N.W."/>
            <person name="Larsson A."/>
            <person name="Li F.W."/>
            <person name="Perroud P.F."/>
            <person name="Phillips J."/>
            <person name="Ranjan P."/>
            <person name="Rokshar D.S."/>
            <person name="Rothfels C.J."/>
            <person name="Schneider L."/>
            <person name="Shu S."/>
            <person name="Stevenson D.W."/>
            <person name="Thummler F."/>
            <person name="Tillich M."/>
            <person name="Villarreal Aguilar J.C."/>
            <person name="Widiez T."/>
            <person name="Wong G.K."/>
            <person name="Wymore A."/>
            <person name="Zhang Y."/>
            <person name="Zimmer A.D."/>
            <person name="Quatrano R.S."/>
            <person name="Mayer K.F.X."/>
            <person name="Goodstein D."/>
            <person name="Casacuberta J.M."/>
            <person name="Vandepoele K."/>
            <person name="Reski R."/>
            <person name="Cuming A.C."/>
            <person name="Tuskan G.A."/>
            <person name="Maumus F."/>
            <person name="Salse J."/>
            <person name="Schmutz J."/>
            <person name="Rensing S.A."/>
        </authorList>
    </citation>
    <scope>NUCLEOTIDE SEQUENCE [LARGE SCALE GENOMIC DNA]</scope>
    <source>
        <strain evidence="4 5">cv. Gransden 2004</strain>
    </source>
</reference>
<protein>
    <recommendedName>
        <fullName evidence="2">F-box domain-containing protein</fullName>
    </recommendedName>
</protein>
<keyword evidence="1" id="KW-0677">Repeat</keyword>
<evidence type="ECO:0000313" key="4">
    <source>
        <dbReference type="EnsemblPlants" id="PAC:32902925.CDS.1"/>
    </source>
</evidence>
<dbReference type="EnsemblPlants" id="Pp3c22_15730V3.2">
    <property type="protein sequence ID" value="PAC:32902926.CDS.1"/>
    <property type="gene ID" value="Pp3c22_15730"/>
</dbReference>
<dbReference type="RefSeq" id="XP_024361269.1">
    <property type="nucleotide sequence ID" value="XM_024505501.2"/>
</dbReference>
<dbReference type="SUPFAM" id="SSF81383">
    <property type="entry name" value="F-box domain"/>
    <property type="match status" value="1"/>
</dbReference>
<dbReference type="AlphaFoldDB" id="A0A2K1INM2"/>
<dbReference type="Proteomes" id="UP000006727">
    <property type="component" value="Chromosome 22"/>
</dbReference>
<dbReference type="GeneID" id="112275271"/>
<dbReference type="PROSITE" id="PS50181">
    <property type="entry name" value="FBOX"/>
    <property type="match status" value="1"/>
</dbReference>
<sequence>MFSVGRREDKMTKSVMKYQMRHTGVGRGAGPGAGLEREFQHHQHQYHHPHHYHPRHHHRVGDGGAAFESGYTTYKVTPQVMQVSGVVQKSKTVEELELVKTKGVSQAGAITRGAESPPWTMLPKDLIEKVFAFLPLHSLFQARCVCKCWKSVGISNNLVKLWAEAPASPPYFPVFLSKSEDRRWCGYDHVQQKWLHLPPLTFLPKEAKHILAGDCGLLCLSESPSTALNYVCNPVTRSFKKVPSLSQDYEPGITHMVVDGQSQGFKMIVTLTHYLESTHVFESRHNSWQATSCLPPHFLLWGRRSSAFCNGFLYCVALEVGGMNMEGLIAYDVHSGVWTDVHELPRGMRDDPYVLSCGGRVLVVAAQKNTNGRLTSIRIVEFEPVSRRFLEVTEMPQNVMLDVFKCRGGWKPVAFGDRICVASKKTLSVAVYDMVRRSWHELPKCPLNTKVDVATFCYGPSLQFFQ</sequence>
<dbReference type="InterPro" id="IPR050796">
    <property type="entry name" value="SCF_F-box_component"/>
</dbReference>
<dbReference type="Gene3D" id="1.20.1280.50">
    <property type="match status" value="1"/>
</dbReference>
<dbReference type="InterPro" id="IPR015915">
    <property type="entry name" value="Kelch-typ_b-propeller"/>
</dbReference>
<dbReference type="Pfam" id="PF08268">
    <property type="entry name" value="FBA_3"/>
    <property type="match status" value="1"/>
</dbReference>
<dbReference type="PaxDb" id="3218-PP1S71_115V6.1"/>
<dbReference type="Gramene" id="Pp3c22_15730V3.2">
    <property type="protein sequence ID" value="PAC:32902926.CDS.1"/>
    <property type="gene ID" value="Pp3c22_15730"/>
</dbReference>
<reference evidence="4" key="3">
    <citation type="submission" date="2020-12" db="UniProtKB">
        <authorList>
            <consortium name="EnsemblPlants"/>
        </authorList>
    </citation>
    <scope>IDENTIFICATION</scope>
</reference>
<reference evidence="3 5" key="1">
    <citation type="journal article" date="2008" name="Science">
        <title>The Physcomitrella genome reveals evolutionary insights into the conquest of land by plants.</title>
        <authorList>
            <person name="Rensing S."/>
            <person name="Lang D."/>
            <person name="Zimmer A."/>
            <person name="Terry A."/>
            <person name="Salamov A."/>
            <person name="Shapiro H."/>
            <person name="Nishiyama T."/>
            <person name="Perroud P.-F."/>
            <person name="Lindquist E."/>
            <person name="Kamisugi Y."/>
            <person name="Tanahashi T."/>
            <person name="Sakakibara K."/>
            <person name="Fujita T."/>
            <person name="Oishi K."/>
            <person name="Shin-I T."/>
            <person name="Kuroki Y."/>
            <person name="Toyoda A."/>
            <person name="Suzuki Y."/>
            <person name="Hashimoto A."/>
            <person name="Yamaguchi K."/>
            <person name="Sugano A."/>
            <person name="Kohara Y."/>
            <person name="Fujiyama A."/>
            <person name="Anterola A."/>
            <person name="Aoki S."/>
            <person name="Ashton N."/>
            <person name="Barbazuk W.B."/>
            <person name="Barker E."/>
            <person name="Bennetzen J."/>
            <person name="Bezanilla M."/>
            <person name="Blankenship R."/>
            <person name="Cho S.H."/>
            <person name="Dutcher S."/>
            <person name="Estelle M."/>
            <person name="Fawcett J.A."/>
            <person name="Gundlach H."/>
            <person name="Hanada K."/>
            <person name="Heyl A."/>
            <person name="Hicks K.A."/>
            <person name="Hugh J."/>
            <person name="Lohr M."/>
            <person name="Mayer K."/>
            <person name="Melkozernov A."/>
            <person name="Murata T."/>
            <person name="Nelson D."/>
            <person name="Pils B."/>
            <person name="Prigge M."/>
            <person name="Reiss B."/>
            <person name="Renner T."/>
            <person name="Rombauts S."/>
            <person name="Rushton P."/>
            <person name="Sanderfoot A."/>
            <person name="Schween G."/>
            <person name="Shiu S.-H."/>
            <person name="Stueber K."/>
            <person name="Theodoulou F.L."/>
            <person name="Tu H."/>
            <person name="Van de Peer Y."/>
            <person name="Verrier P.J."/>
            <person name="Waters E."/>
            <person name="Wood A."/>
            <person name="Yang L."/>
            <person name="Cove D."/>
            <person name="Cuming A."/>
            <person name="Hasebe M."/>
            <person name="Lucas S."/>
            <person name="Mishler D.B."/>
            <person name="Reski R."/>
            <person name="Grigoriev I."/>
            <person name="Quatrano R.S."/>
            <person name="Boore J.L."/>
        </authorList>
    </citation>
    <scope>NUCLEOTIDE SEQUENCE [LARGE SCALE GENOMIC DNA]</scope>
    <source>
        <strain evidence="4 5">cv. Gransden 2004</strain>
    </source>
</reference>